<feature type="compositionally biased region" description="Polar residues" evidence="7">
    <location>
        <begin position="52"/>
        <end position="62"/>
    </location>
</feature>
<dbReference type="NCBIfam" id="NF047847">
    <property type="entry name" value="SS_mature_LptM"/>
    <property type="match status" value="1"/>
</dbReference>
<reference evidence="8 9" key="1">
    <citation type="submission" date="2018-07" db="EMBL/GenBank/DDBJ databases">
        <title>Exploring interactions and the metabolic potential of the ultra-small soil bacteria Hylemonella gracilis.</title>
        <authorList>
            <person name="Tyc O."/>
            <person name="Kulkarni P."/>
            <person name="Gawehns F."/>
            <person name="Hundscheid M."/>
            <person name="Zweers H."/>
            <person name="Garbeva P."/>
        </authorList>
    </citation>
    <scope>NUCLEOTIDE SEQUENCE [LARGE SCALE GENOMIC DNA]</scope>
    <source>
        <strain evidence="8 9">NS1</strain>
    </source>
</reference>
<evidence type="ECO:0000256" key="1">
    <source>
        <dbReference type="ARBA" id="ARBA00004459"/>
    </source>
</evidence>
<keyword evidence="4" id="KW-0564">Palmitate</keyword>
<dbReference type="OrthoDB" id="8550022at2"/>
<evidence type="ECO:0000256" key="6">
    <source>
        <dbReference type="ARBA" id="ARBA00023288"/>
    </source>
</evidence>
<keyword evidence="3" id="KW-0472">Membrane</keyword>
<evidence type="ECO:0008006" key="10">
    <source>
        <dbReference type="Google" id="ProtNLM"/>
    </source>
</evidence>
<evidence type="ECO:0000256" key="3">
    <source>
        <dbReference type="ARBA" id="ARBA00023136"/>
    </source>
</evidence>
<evidence type="ECO:0000256" key="4">
    <source>
        <dbReference type="ARBA" id="ARBA00023139"/>
    </source>
</evidence>
<evidence type="ECO:0000256" key="2">
    <source>
        <dbReference type="ARBA" id="ARBA00022729"/>
    </source>
</evidence>
<evidence type="ECO:0000256" key="5">
    <source>
        <dbReference type="ARBA" id="ARBA00023237"/>
    </source>
</evidence>
<evidence type="ECO:0000256" key="7">
    <source>
        <dbReference type="SAM" id="MobiDB-lite"/>
    </source>
</evidence>
<dbReference type="KEGG" id="hgr:DW355_07950"/>
<keyword evidence="2" id="KW-0732">Signal</keyword>
<evidence type="ECO:0000313" key="8">
    <source>
        <dbReference type="EMBL" id="QBK06454.1"/>
    </source>
</evidence>
<keyword evidence="5" id="KW-0998">Cell outer membrane</keyword>
<dbReference type="Proteomes" id="UP000292939">
    <property type="component" value="Chromosome"/>
</dbReference>
<organism evidence="8 9">
    <name type="scientific">Hylemonella gracilis</name>
    <dbReference type="NCBI Taxonomy" id="80880"/>
    <lineage>
        <taxon>Bacteria</taxon>
        <taxon>Pseudomonadati</taxon>
        <taxon>Pseudomonadota</taxon>
        <taxon>Betaproteobacteria</taxon>
        <taxon>Burkholderiales</taxon>
        <taxon>Comamonadaceae</taxon>
        <taxon>Hylemonella</taxon>
    </lineage>
</organism>
<gene>
    <name evidence="8" type="ORF">DW355_07950</name>
</gene>
<evidence type="ECO:0000313" key="9">
    <source>
        <dbReference type="Proteomes" id="UP000292939"/>
    </source>
</evidence>
<sequence>MGLSGALLLAGCGQTGKLYLPKKDPAAAHRASLPQSLWPFMPSKKKEEAQPQADQNPDTQDPASDIFAIPEEQP</sequence>
<dbReference type="InterPro" id="IPR032831">
    <property type="entry name" value="LptM_cons"/>
</dbReference>
<comment type="subcellular location">
    <subcellularLocation>
        <location evidence="1">Cell outer membrane</location>
        <topology evidence="1">Lipid-anchor</topology>
    </subcellularLocation>
</comment>
<feature type="region of interest" description="Disordered" evidence="7">
    <location>
        <begin position="24"/>
        <end position="74"/>
    </location>
</feature>
<dbReference type="AlphaFoldDB" id="A0A4P6UP66"/>
<proteinExistence type="predicted"/>
<keyword evidence="6" id="KW-0449">Lipoprotein</keyword>
<accession>A0A4P6UP66</accession>
<dbReference type="EMBL" id="CP031395">
    <property type="protein sequence ID" value="QBK06454.1"/>
    <property type="molecule type" value="Genomic_DNA"/>
</dbReference>
<name>A0A4P6UP66_9BURK</name>
<protein>
    <recommendedName>
        <fullName evidence="10">Lipoprotein</fullName>
    </recommendedName>
</protein>